<keyword evidence="2" id="KW-1185">Reference proteome</keyword>
<sequence length="99" mass="10816">MLKEIEITQNEPIAAKEGLSWKQAQLTRFIEQNRGAQPVTASLLDELNSVESVRVGAVTTEASIECNRASADKKWFNLELQPLSVQSTAPGPEHGVSLL</sequence>
<dbReference type="EMBL" id="SWCI01000005">
    <property type="protein sequence ID" value="TKB48839.1"/>
    <property type="molecule type" value="Genomic_DNA"/>
</dbReference>
<evidence type="ECO:0000313" key="2">
    <source>
        <dbReference type="Proteomes" id="UP000305674"/>
    </source>
</evidence>
<protein>
    <submittedName>
        <fullName evidence="1">Uncharacterized protein</fullName>
    </submittedName>
</protein>
<gene>
    <name evidence="1" type="ORF">FCL40_09350</name>
</gene>
<dbReference type="Proteomes" id="UP000305674">
    <property type="component" value="Unassembled WGS sequence"/>
</dbReference>
<dbReference type="RefSeq" id="WP_136853033.1">
    <property type="nucleotide sequence ID" value="NZ_SWCI01000005.1"/>
</dbReference>
<accession>A0A4U1BCS0</accession>
<dbReference type="AlphaFoldDB" id="A0A4U1BCS0"/>
<name>A0A4U1BCS0_9GAMM</name>
<comment type="caution">
    <text evidence="1">The sequence shown here is derived from an EMBL/GenBank/DDBJ whole genome shotgun (WGS) entry which is preliminary data.</text>
</comment>
<evidence type="ECO:0000313" key="1">
    <source>
        <dbReference type="EMBL" id="TKB48839.1"/>
    </source>
</evidence>
<proteinExistence type="predicted"/>
<dbReference type="OrthoDB" id="107989at2"/>
<reference evidence="1 2" key="1">
    <citation type="submission" date="2019-04" db="EMBL/GenBank/DDBJ databases">
        <authorList>
            <person name="Hwang J.C."/>
        </authorList>
    </citation>
    <scope>NUCLEOTIDE SEQUENCE [LARGE SCALE GENOMIC DNA]</scope>
    <source>
        <strain evidence="1 2">IMCC35001</strain>
    </source>
</reference>
<organism evidence="1 2">
    <name type="scientific">Ferrimonas sediminicola</name>
    <dbReference type="NCBI Taxonomy" id="2569538"/>
    <lineage>
        <taxon>Bacteria</taxon>
        <taxon>Pseudomonadati</taxon>
        <taxon>Pseudomonadota</taxon>
        <taxon>Gammaproteobacteria</taxon>
        <taxon>Alteromonadales</taxon>
        <taxon>Ferrimonadaceae</taxon>
        <taxon>Ferrimonas</taxon>
    </lineage>
</organism>